<evidence type="ECO:0000256" key="7">
    <source>
        <dbReference type="PROSITE-ProRule" id="PRU01240"/>
    </source>
</evidence>
<dbReference type="Pfam" id="PF17766">
    <property type="entry name" value="fn3_6"/>
    <property type="match status" value="1"/>
</dbReference>
<organism evidence="13 14">
    <name type="scientific">Carex littledalei</name>
    <dbReference type="NCBI Taxonomy" id="544730"/>
    <lineage>
        <taxon>Eukaryota</taxon>
        <taxon>Viridiplantae</taxon>
        <taxon>Streptophyta</taxon>
        <taxon>Embryophyta</taxon>
        <taxon>Tracheophyta</taxon>
        <taxon>Spermatophyta</taxon>
        <taxon>Magnoliopsida</taxon>
        <taxon>Liliopsida</taxon>
        <taxon>Poales</taxon>
        <taxon>Cyperaceae</taxon>
        <taxon>Cyperoideae</taxon>
        <taxon>Cariceae</taxon>
        <taxon>Carex</taxon>
        <taxon>Carex subgen. Euthyceras</taxon>
    </lineage>
</organism>
<proteinExistence type="inferred from homology"/>
<dbReference type="InterPro" id="IPR041469">
    <property type="entry name" value="Subtilisin-like_FN3"/>
</dbReference>
<gene>
    <name evidence="13" type="ORF">FCM35_KLT03393</name>
</gene>
<keyword evidence="2 7" id="KW-0645">Protease</keyword>
<feature type="active site" description="Charge relay system" evidence="6 7">
    <location>
        <position position="527"/>
    </location>
</feature>
<feature type="signal peptide" evidence="9">
    <location>
        <begin position="1"/>
        <end position="23"/>
    </location>
</feature>
<keyword evidence="4 7" id="KW-0378">Hydrolase</keyword>
<protein>
    <submittedName>
        <fullName evidence="13">Subtilisin-like protease</fullName>
    </submittedName>
</protein>
<dbReference type="SUPFAM" id="SSF52743">
    <property type="entry name" value="Subtilisin-like"/>
    <property type="match status" value="1"/>
</dbReference>
<dbReference type="GO" id="GO:0004252">
    <property type="term" value="F:serine-type endopeptidase activity"/>
    <property type="evidence" value="ECO:0007669"/>
    <property type="project" value="UniProtKB-UniRule"/>
</dbReference>
<sequence>MKLHIPVITCTVTILLALTCVSADPAMYIIYMDKSLMPKAYSTHHDWYNAILATTDNTSDPVRDILYVYDNVAHGFAARLTQSQLPLLKNTPGVLSYHSDMQVKPDTTYTPKFLGLDQPGAGLWPASGRGEDVIIGLVDTGVWPESASFNDMGFPPVPKRWHGVCETGPGFGPSSCNNKLIGARAFNKGLLANNPNLTLSNTTPRDTEGHGTHTSSTAGGSVVPGASFFGYAEGTASGMAPRARVAMYKALWDEGAYTSDILAAADRAVSDGVDVISLSLGFDGVPLYKDPIAIAAFAAMEKGIVVITSAGNEGPDLGYLHNGTPWLTTVAASTVNRVFSGEVRLGDGRLIDAESIYPGKPVFLKDLPLKFMGNCTDEKRLKQTQHCIVVCDLKNYIGFARQTVRAAKVDGSLFITDYIHSEFFVRFSFPGALVTPSDGATLLGYINKSSNPTATLQFRKTILGVGTAPQVATYTSRGPSASCPKVLKPDIAAPGSLIFASWAQNSSVAYVGSRELFAPFNIISGTSMACPHVSGVAALLRAARPEWSPAMIRSAIMTTASYLDNTLKPIKDIGTKGHVATPLAMGSGHIEPNKALDPGLVYDAGPKDYIKLLCASNFTYNQIKIITRSSSIDCSDASEDLNYPSFITFFKGNNGSSLTEKAVKVFKRTVTNVGDKEATYSAVVKGVKGLLITVNPDKLVFTEKYEKQSFEVRIEGQIKNRDEEVVHASLTWVDDKGKHEVRSPIVATTFIGYPV</sequence>
<evidence type="ECO:0000256" key="2">
    <source>
        <dbReference type="ARBA" id="ARBA00022670"/>
    </source>
</evidence>
<dbReference type="Pfam" id="PF00082">
    <property type="entry name" value="Peptidase_S8"/>
    <property type="match status" value="1"/>
</dbReference>
<evidence type="ECO:0000256" key="1">
    <source>
        <dbReference type="ARBA" id="ARBA00011073"/>
    </source>
</evidence>
<dbReference type="InterPro" id="IPR034197">
    <property type="entry name" value="Peptidases_S8_3"/>
</dbReference>
<feature type="region of interest" description="Disordered" evidence="8">
    <location>
        <begin position="196"/>
        <end position="219"/>
    </location>
</feature>
<dbReference type="PRINTS" id="PR00723">
    <property type="entry name" value="SUBTILISIN"/>
</dbReference>
<dbReference type="GO" id="GO:0006508">
    <property type="term" value="P:proteolysis"/>
    <property type="evidence" value="ECO:0007669"/>
    <property type="project" value="UniProtKB-KW"/>
</dbReference>
<feature type="active site" description="Charge relay system" evidence="6 7">
    <location>
        <position position="139"/>
    </location>
</feature>
<evidence type="ECO:0000256" key="4">
    <source>
        <dbReference type="ARBA" id="ARBA00022801"/>
    </source>
</evidence>
<dbReference type="OrthoDB" id="206201at2759"/>
<name>A0A833R4X5_9POAL</name>
<dbReference type="Gene3D" id="2.60.40.2310">
    <property type="match status" value="1"/>
</dbReference>
<accession>A0A833R4X5</accession>
<evidence type="ECO:0000256" key="3">
    <source>
        <dbReference type="ARBA" id="ARBA00022729"/>
    </source>
</evidence>
<keyword evidence="3 9" id="KW-0732">Signal</keyword>
<dbReference type="CDD" id="cd02120">
    <property type="entry name" value="PA_subtilisin_like"/>
    <property type="match status" value="1"/>
</dbReference>
<feature type="active site" description="Charge relay system" evidence="6 7">
    <location>
        <position position="210"/>
    </location>
</feature>
<feature type="domain" description="Subtilisin-like protease fibronectin type-III" evidence="12">
    <location>
        <begin position="640"/>
        <end position="746"/>
    </location>
</feature>
<dbReference type="InterPro" id="IPR010259">
    <property type="entry name" value="S8pro/Inhibitor_I9"/>
</dbReference>
<comment type="caution">
    <text evidence="13">The sequence shown here is derived from an EMBL/GenBank/DDBJ whole genome shotgun (WGS) entry which is preliminary data.</text>
</comment>
<reference evidence="13" key="1">
    <citation type="submission" date="2020-01" db="EMBL/GenBank/DDBJ databases">
        <title>Genome sequence of Kobresia littledalei, the first chromosome-level genome in the family Cyperaceae.</title>
        <authorList>
            <person name="Qu G."/>
        </authorList>
    </citation>
    <scope>NUCLEOTIDE SEQUENCE</scope>
    <source>
        <strain evidence="13">C.B.Clarke</strain>
        <tissue evidence="13">Leaf</tissue>
    </source>
</reference>
<dbReference type="EMBL" id="SWLB01000012">
    <property type="protein sequence ID" value="KAF3331987.1"/>
    <property type="molecule type" value="Genomic_DNA"/>
</dbReference>
<dbReference type="PANTHER" id="PTHR10795">
    <property type="entry name" value="PROPROTEIN CONVERTASE SUBTILISIN/KEXIN"/>
    <property type="match status" value="1"/>
</dbReference>
<dbReference type="Pfam" id="PF05922">
    <property type="entry name" value="Inhibitor_I9"/>
    <property type="match status" value="1"/>
</dbReference>
<dbReference type="InterPro" id="IPR045051">
    <property type="entry name" value="SBT"/>
</dbReference>
<feature type="domain" description="Peptidase S8/S53" evidence="10">
    <location>
        <begin position="130"/>
        <end position="563"/>
    </location>
</feature>
<keyword evidence="5 7" id="KW-0720">Serine protease</keyword>
<evidence type="ECO:0000259" key="11">
    <source>
        <dbReference type="Pfam" id="PF05922"/>
    </source>
</evidence>
<dbReference type="InterPro" id="IPR000209">
    <property type="entry name" value="Peptidase_S8/S53_dom"/>
</dbReference>
<evidence type="ECO:0000256" key="5">
    <source>
        <dbReference type="ARBA" id="ARBA00022825"/>
    </source>
</evidence>
<dbReference type="Gene3D" id="3.40.50.200">
    <property type="entry name" value="Peptidase S8/S53 domain"/>
    <property type="match status" value="1"/>
</dbReference>
<comment type="similarity">
    <text evidence="1 7">Belongs to the peptidase S8 family.</text>
</comment>
<dbReference type="InterPro" id="IPR036852">
    <property type="entry name" value="Peptidase_S8/S53_dom_sf"/>
</dbReference>
<evidence type="ECO:0000256" key="6">
    <source>
        <dbReference type="PIRSR" id="PIRSR615500-1"/>
    </source>
</evidence>
<dbReference type="PROSITE" id="PS51892">
    <property type="entry name" value="SUBTILASE"/>
    <property type="match status" value="1"/>
</dbReference>
<dbReference type="InterPro" id="IPR015500">
    <property type="entry name" value="Peptidase_S8_subtilisin-rel"/>
</dbReference>
<feature type="domain" description="Inhibitor I9" evidence="11">
    <location>
        <begin position="28"/>
        <end position="104"/>
    </location>
</feature>
<evidence type="ECO:0000256" key="8">
    <source>
        <dbReference type="SAM" id="MobiDB-lite"/>
    </source>
</evidence>
<dbReference type="AlphaFoldDB" id="A0A833R4X5"/>
<evidence type="ECO:0000259" key="12">
    <source>
        <dbReference type="Pfam" id="PF17766"/>
    </source>
</evidence>
<dbReference type="Gene3D" id="3.50.30.30">
    <property type="match status" value="1"/>
</dbReference>
<dbReference type="Proteomes" id="UP000623129">
    <property type="component" value="Unassembled WGS sequence"/>
</dbReference>
<evidence type="ECO:0000313" key="13">
    <source>
        <dbReference type="EMBL" id="KAF3331987.1"/>
    </source>
</evidence>
<dbReference type="Gene3D" id="3.30.70.80">
    <property type="entry name" value="Peptidase S8 propeptide/proteinase inhibitor I9"/>
    <property type="match status" value="1"/>
</dbReference>
<dbReference type="InterPro" id="IPR023828">
    <property type="entry name" value="Peptidase_S8_Ser-AS"/>
</dbReference>
<keyword evidence="14" id="KW-1185">Reference proteome</keyword>
<evidence type="ECO:0000313" key="14">
    <source>
        <dbReference type="Proteomes" id="UP000623129"/>
    </source>
</evidence>
<dbReference type="FunFam" id="3.40.50.200:FF:000006">
    <property type="entry name" value="Subtilisin-like protease SBT1.5"/>
    <property type="match status" value="1"/>
</dbReference>
<dbReference type="CDD" id="cd04852">
    <property type="entry name" value="Peptidases_S8_3"/>
    <property type="match status" value="1"/>
</dbReference>
<evidence type="ECO:0000256" key="9">
    <source>
        <dbReference type="SAM" id="SignalP"/>
    </source>
</evidence>
<dbReference type="InterPro" id="IPR037045">
    <property type="entry name" value="S8pro/Inhibitor_I9_sf"/>
</dbReference>
<feature type="chain" id="PRO_5032611543" evidence="9">
    <location>
        <begin position="24"/>
        <end position="755"/>
    </location>
</feature>
<evidence type="ECO:0000259" key="10">
    <source>
        <dbReference type="Pfam" id="PF00082"/>
    </source>
</evidence>
<dbReference type="PROSITE" id="PS00138">
    <property type="entry name" value="SUBTILASE_SER"/>
    <property type="match status" value="1"/>
</dbReference>